<comment type="pathway">
    <text evidence="2">Quinol/quinone metabolism; menaquinone biosynthesis.</text>
</comment>
<dbReference type="STRING" id="6573.A0A210QTM0"/>
<keyword evidence="6 11" id="KW-0808">Transferase</keyword>
<dbReference type="EMBL" id="NEDP02001979">
    <property type="protein sequence ID" value="OWF52075.1"/>
    <property type="molecule type" value="Genomic_DNA"/>
</dbReference>
<dbReference type="PIRSF" id="PIRSF005355">
    <property type="entry name" value="UBIAD1"/>
    <property type="match status" value="1"/>
</dbReference>
<evidence type="ECO:0000256" key="8">
    <source>
        <dbReference type="ARBA" id="ARBA00022989"/>
    </source>
</evidence>
<comment type="caution">
    <text evidence="11">The sequence shown here is derived from an EMBL/GenBank/DDBJ whole genome shotgun (WGS) entry which is preliminary data.</text>
</comment>
<dbReference type="InterPro" id="IPR044878">
    <property type="entry name" value="UbiA_sf"/>
</dbReference>
<comment type="subcellular location">
    <subcellularLocation>
        <location evidence="1">Membrane</location>
        <topology evidence="1">Multi-pass membrane protein</topology>
    </subcellularLocation>
</comment>
<dbReference type="Pfam" id="PF01040">
    <property type="entry name" value="UbiA"/>
    <property type="match status" value="1"/>
</dbReference>
<feature type="transmembrane region" description="Helical" evidence="10">
    <location>
        <begin position="119"/>
        <end position="140"/>
    </location>
</feature>
<dbReference type="Gene3D" id="1.10.357.140">
    <property type="entry name" value="UbiA prenyltransferase"/>
    <property type="match status" value="1"/>
</dbReference>
<proteinExistence type="inferred from homology"/>
<keyword evidence="9 10" id="KW-0472">Membrane</keyword>
<dbReference type="GO" id="GO:0004659">
    <property type="term" value="F:prenyltransferase activity"/>
    <property type="evidence" value="ECO:0007669"/>
    <property type="project" value="UniProtKB-KW"/>
</dbReference>
<evidence type="ECO:0000256" key="10">
    <source>
        <dbReference type="SAM" id="Phobius"/>
    </source>
</evidence>
<dbReference type="GO" id="GO:0005783">
    <property type="term" value="C:endoplasmic reticulum"/>
    <property type="evidence" value="ECO:0007669"/>
    <property type="project" value="TreeGrafter"/>
</dbReference>
<keyword evidence="7 10" id="KW-0812">Transmembrane</keyword>
<evidence type="ECO:0000256" key="4">
    <source>
        <dbReference type="ARBA" id="ARBA00022428"/>
    </source>
</evidence>
<feature type="transmembrane region" description="Helical" evidence="10">
    <location>
        <begin position="303"/>
        <end position="321"/>
    </location>
</feature>
<keyword evidence="8 10" id="KW-1133">Transmembrane helix</keyword>
<gene>
    <name evidence="11" type="ORF">KP79_PYT21265</name>
</gene>
<feature type="transmembrane region" description="Helical" evidence="10">
    <location>
        <begin position="66"/>
        <end position="85"/>
    </location>
</feature>
<keyword evidence="5" id="KW-0637">Prenyltransferase</keyword>
<evidence type="ECO:0000256" key="5">
    <source>
        <dbReference type="ARBA" id="ARBA00022602"/>
    </source>
</evidence>
<reference evidence="11 12" key="1">
    <citation type="journal article" date="2017" name="Nat. Ecol. Evol.">
        <title>Scallop genome provides insights into evolution of bilaterian karyotype and development.</title>
        <authorList>
            <person name="Wang S."/>
            <person name="Zhang J."/>
            <person name="Jiao W."/>
            <person name="Li J."/>
            <person name="Xun X."/>
            <person name="Sun Y."/>
            <person name="Guo X."/>
            <person name="Huan P."/>
            <person name="Dong B."/>
            <person name="Zhang L."/>
            <person name="Hu X."/>
            <person name="Sun X."/>
            <person name="Wang J."/>
            <person name="Zhao C."/>
            <person name="Wang Y."/>
            <person name="Wang D."/>
            <person name="Huang X."/>
            <person name="Wang R."/>
            <person name="Lv J."/>
            <person name="Li Y."/>
            <person name="Zhang Z."/>
            <person name="Liu B."/>
            <person name="Lu W."/>
            <person name="Hui Y."/>
            <person name="Liang J."/>
            <person name="Zhou Z."/>
            <person name="Hou R."/>
            <person name="Li X."/>
            <person name="Liu Y."/>
            <person name="Li H."/>
            <person name="Ning X."/>
            <person name="Lin Y."/>
            <person name="Zhao L."/>
            <person name="Xing Q."/>
            <person name="Dou J."/>
            <person name="Li Y."/>
            <person name="Mao J."/>
            <person name="Guo H."/>
            <person name="Dou H."/>
            <person name="Li T."/>
            <person name="Mu C."/>
            <person name="Jiang W."/>
            <person name="Fu Q."/>
            <person name="Fu X."/>
            <person name="Miao Y."/>
            <person name="Liu J."/>
            <person name="Yu Q."/>
            <person name="Li R."/>
            <person name="Liao H."/>
            <person name="Li X."/>
            <person name="Kong Y."/>
            <person name="Jiang Z."/>
            <person name="Chourrout D."/>
            <person name="Li R."/>
            <person name="Bao Z."/>
        </authorList>
    </citation>
    <scope>NUCLEOTIDE SEQUENCE [LARGE SCALE GENOMIC DNA]</scope>
    <source>
        <strain evidence="11 12">PY_sf001</strain>
    </source>
</reference>
<keyword evidence="4" id="KW-0474">Menaquinone biosynthesis</keyword>
<dbReference type="GO" id="GO:0042371">
    <property type="term" value="P:vitamin K biosynthetic process"/>
    <property type="evidence" value="ECO:0007669"/>
    <property type="project" value="TreeGrafter"/>
</dbReference>
<feature type="transmembrane region" description="Helical" evidence="10">
    <location>
        <begin position="257"/>
        <end position="282"/>
    </location>
</feature>
<dbReference type="GO" id="GO:0009234">
    <property type="term" value="P:menaquinone biosynthetic process"/>
    <property type="evidence" value="ECO:0007669"/>
    <property type="project" value="UniProtKB-UniPathway"/>
</dbReference>
<evidence type="ECO:0000256" key="7">
    <source>
        <dbReference type="ARBA" id="ARBA00022692"/>
    </source>
</evidence>
<dbReference type="CDD" id="cd13962">
    <property type="entry name" value="PT_UbiA_UBIAD1"/>
    <property type="match status" value="1"/>
</dbReference>
<dbReference type="PANTHER" id="PTHR13929:SF0">
    <property type="entry name" value="UBIA PRENYLTRANSFERASE DOMAIN-CONTAINING PROTEIN 1"/>
    <property type="match status" value="1"/>
</dbReference>
<keyword evidence="12" id="KW-1185">Reference proteome</keyword>
<evidence type="ECO:0000256" key="9">
    <source>
        <dbReference type="ARBA" id="ARBA00023136"/>
    </source>
</evidence>
<evidence type="ECO:0000256" key="3">
    <source>
        <dbReference type="ARBA" id="ARBA00005985"/>
    </source>
</evidence>
<evidence type="ECO:0000256" key="6">
    <source>
        <dbReference type="ARBA" id="ARBA00022679"/>
    </source>
</evidence>
<evidence type="ECO:0000256" key="2">
    <source>
        <dbReference type="ARBA" id="ARBA00004863"/>
    </source>
</evidence>
<organism evidence="11 12">
    <name type="scientific">Mizuhopecten yessoensis</name>
    <name type="common">Japanese scallop</name>
    <name type="synonym">Patinopecten yessoensis</name>
    <dbReference type="NCBI Taxonomy" id="6573"/>
    <lineage>
        <taxon>Eukaryota</taxon>
        <taxon>Metazoa</taxon>
        <taxon>Spiralia</taxon>
        <taxon>Lophotrochozoa</taxon>
        <taxon>Mollusca</taxon>
        <taxon>Bivalvia</taxon>
        <taxon>Autobranchia</taxon>
        <taxon>Pteriomorphia</taxon>
        <taxon>Pectinida</taxon>
        <taxon>Pectinoidea</taxon>
        <taxon>Pectinidae</taxon>
        <taxon>Mizuhopecten</taxon>
    </lineage>
</organism>
<evidence type="ECO:0000256" key="1">
    <source>
        <dbReference type="ARBA" id="ARBA00004141"/>
    </source>
</evidence>
<sequence length="325" mass="36258">MRMAFVPNGVEKANQRNTSEAHFLSKKAVWRQFQQYVVALRPWSFTASFTPVALGSTLAYKTSEEFSLSVFVITCLTALSVHAAGNLVNTYFDFVRGIDKKVDSDDRTLVDMILTPDDVATLGGVFYIFGCLGFFILTLISPARMEHLALIYFGGLSSSFLYTGGLGLKYIALGDILIMFTFGPLTVIFSYLSQTGNLSLVPMLYAFPLALNTEAILHCNNTRDMVSDKKAGIVTLAILLGKTGSYLLYVVLLFAPYTIFCLMGIHCSKWMFLPVLTIFMAFKEDRKFRQGIYNPKKTAKLNLFLALLYILGCILSDRLAFRTLL</sequence>
<dbReference type="InterPro" id="IPR026046">
    <property type="entry name" value="UBIAD1"/>
</dbReference>
<dbReference type="Proteomes" id="UP000242188">
    <property type="component" value="Unassembled WGS sequence"/>
</dbReference>
<feature type="transmembrane region" description="Helical" evidence="10">
    <location>
        <begin position="147"/>
        <end position="164"/>
    </location>
</feature>
<evidence type="ECO:0000313" key="12">
    <source>
        <dbReference type="Proteomes" id="UP000242188"/>
    </source>
</evidence>
<name>A0A210QTM0_MIZYE</name>
<dbReference type="InterPro" id="IPR000537">
    <property type="entry name" value="UbiA_prenyltransferase"/>
</dbReference>
<feature type="transmembrane region" description="Helical" evidence="10">
    <location>
        <begin position="170"/>
        <end position="192"/>
    </location>
</feature>
<dbReference type="PANTHER" id="PTHR13929">
    <property type="entry name" value="1,4-DIHYDROXY-2-NAPHTHOATE OCTAPRENYLTRANSFERASE"/>
    <property type="match status" value="1"/>
</dbReference>
<feature type="transmembrane region" description="Helical" evidence="10">
    <location>
        <begin position="231"/>
        <end position="251"/>
    </location>
</feature>
<evidence type="ECO:0000313" key="11">
    <source>
        <dbReference type="EMBL" id="OWF52075.1"/>
    </source>
</evidence>
<accession>A0A210QTM0</accession>
<dbReference type="GO" id="GO:0000139">
    <property type="term" value="C:Golgi membrane"/>
    <property type="evidence" value="ECO:0007669"/>
    <property type="project" value="TreeGrafter"/>
</dbReference>
<comment type="similarity">
    <text evidence="3">Belongs to the UbiA prenyltransferase family.</text>
</comment>
<dbReference type="AlphaFoldDB" id="A0A210QTM0"/>
<dbReference type="OrthoDB" id="203513at2759"/>
<protein>
    <submittedName>
        <fullName evidence="11">UbiA prenyltransferase domain-containing protein 1-like</fullName>
    </submittedName>
</protein>
<dbReference type="UniPathway" id="UPA00079"/>